<dbReference type="Proteomes" id="UP000094569">
    <property type="component" value="Unassembled WGS sequence"/>
</dbReference>
<keyword evidence="2" id="KW-1185">Reference proteome</keyword>
<protein>
    <submittedName>
        <fullName evidence="1">Uncharacterized protein</fullName>
    </submittedName>
</protein>
<evidence type="ECO:0000313" key="1">
    <source>
        <dbReference type="EMBL" id="ODM16061.1"/>
    </source>
</evidence>
<reference evidence="1 2" key="1">
    <citation type="journal article" date="2016" name="BMC Genomics">
        <title>Comparative genomic and transcriptomic analyses of the Fuzhuan brick tea-fermentation fungus Aspergillus cristatus.</title>
        <authorList>
            <person name="Ge Y."/>
            <person name="Wang Y."/>
            <person name="Liu Y."/>
            <person name="Tan Y."/>
            <person name="Ren X."/>
            <person name="Zhang X."/>
            <person name="Hyde K.D."/>
            <person name="Liu Y."/>
            <person name="Liu Z."/>
        </authorList>
    </citation>
    <scope>NUCLEOTIDE SEQUENCE [LARGE SCALE GENOMIC DNA]</scope>
    <source>
        <strain evidence="1 2">GZAAS20.1005</strain>
    </source>
</reference>
<sequence length="194" mass="22352">MNEQHPATIKIIKGQQHAPEEGSEILITTLQTMQKRLDEPDSKLNAQNARISRLETLSKPYLDIRERCFTTHLRSFWRDFIIPSDVEMTLGETRALIKSLVGLHGGHAEADAIMFEERRPARELRPFVHIYGVQPATIREIVSKGYKGIMRMLDTLLNYFLKKEEQGIFDQVKDLVKGELDQAEVVSKDFPFED</sequence>
<name>A0A1E3B5I2_ASPCR</name>
<evidence type="ECO:0000313" key="2">
    <source>
        <dbReference type="Proteomes" id="UP000094569"/>
    </source>
</evidence>
<dbReference type="EMBL" id="JXNT01000013">
    <property type="protein sequence ID" value="ODM16061.1"/>
    <property type="molecule type" value="Genomic_DNA"/>
</dbReference>
<dbReference type="AlphaFoldDB" id="A0A1E3B5I2"/>
<accession>A0A1E3B5I2</accession>
<comment type="caution">
    <text evidence="1">The sequence shown here is derived from an EMBL/GenBank/DDBJ whole genome shotgun (WGS) entry which is preliminary data.</text>
</comment>
<dbReference type="VEuPathDB" id="FungiDB:SI65_08495"/>
<gene>
    <name evidence="1" type="ORF">SI65_08495</name>
</gene>
<dbReference type="OrthoDB" id="4526760at2759"/>
<organism evidence="1 2">
    <name type="scientific">Aspergillus cristatus</name>
    <name type="common">Chinese Fuzhuan brick tea-fermentation fungus</name>
    <name type="synonym">Eurotium cristatum</name>
    <dbReference type="NCBI Taxonomy" id="573508"/>
    <lineage>
        <taxon>Eukaryota</taxon>
        <taxon>Fungi</taxon>
        <taxon>Dikarya</taxon>
        <taxon>Ascomycota</taxon>
        <taxon>Pezizomycotina</taxon>
        <taxon>Eurotiomycetes</taxon>
        <taxon>Eurotiomycetidae</taxon>
        <taxon>Eurotiales</taxon>
        <taxon>Aspergillaceae</taxon>
        <taxon>Aspergillus</taxon>
        <taxon>Aspergillus subgen. Aspergillus</taxon>
    </lineage>
</organism>
<dbReference type="STRING" id="573508.A0A1E3B5I2"/>
<proteinExistence type="predicted"/>